<keyword evidence="1" id="KW-0472">Membrane</keyword>
<sequence length="161" mass="17730">MALTVHNAGPDLAGGGTESSISVASEFYIINTRPPPYEVVEETAQGCWVERFVTEPLPDNSIALLFAYYFDSIPAGQSRTCTYEIEYYPSTHPPLPLEWTVFTWYTDVDPDPSNNTLRYTLEAQTVLPVPSGSGWSAIGLIGVVIGLGLWRLRPSRCRSVA</sequence>
<reference evidence="2 3" key="1">
    <citation type="submission" date="2016-04" db="EMBL/GenBank/DDBJ databases">
        <title>Complete genome sequence of Dokdonella koreensis DS-123T.</title>
        <authorList>
            <person name="Kim J.F."/>
            <person name="Lee H."/>
            <person name="Kwak M.-J."/>
        </authorList>
    </citation>
    <scope>NUCLEOTIDE SEQUENCE [LARGE SCALE GENOMIC DNA]</scope>
    <source>
        <strain evidence="2 3">DS-123</strain>
    </source>
</reference>
<protein>
    <submittedName>
        <fullName evidence="2">Uncharacterized protein</fullName>
    </submittedName>
</protein>
<gene>
    <name evidence="2" type="ORF">I596_2894</name>
</gene>
<dbReference type="KEGG" id="dko:I596_2894"/>
<keyword evidence="3" id="KW-1185">Reference proteome</keyword>
<evidence type="ECO:0000313" key="3">
    <source>
        <dbReference type="Proteomes" id="UP000076830"/>
    </source>
</evidence>
<dbReference type="STRING" id="1300342.I596_2894"/>
<organism evidence="2 3">
    <name type="scientific">Dokdonella koreensis DS-123</name>
    <dbReference type="NCBI Taxonomy" id="1300342"/>
    <lineage>
        <taxon>Bacteria</taxon>
        <taxon>Pseudomonadati</taxon>
        <taxon>Pseudomonadota</taxon>
        <taxon>Gammaproteobacteria</taxon>
        <taxon>Lysobacterales</taxon>
        <taxon>Rhodanobacteraceae</taxon>
        <taxon>Dokdonella</taxon>
    </lineage>
</organism>
<proteinExistence type="predicted"/>
<evidence type="ECO:0000313" key="2">
    <source>
        <dbReference type="EMBL" id="ANB18887.1"/>
    </source>
</evidence>
<dbReference type="EMBL" id="CP015249">
    <property type="protein sequence ID" value="ANB18887.1"/>
    <property type="molecule type" value="Genomic_DNA"/>
</dbReference>
<feature type="transmembrane region" description="Helical" evidence="1">
    <location>
        <begin position="134"/>
        <end position="152"/>
    </location>
</feature>
<name>A0A160DWA5_9GAMM</name>
<keyword evidence="1" id="KW-1133">Transmembrane helix</keyword>
<dbReference type="AlphaFoldDB" id="A0A160DWA5"/>
<keyword evidence="1" id="KW-0812">Transmembrane</keyword>
<accession>A0A160DWA5</accession>
<dbReference type="Proteomes" id="UP000076830">
    <property type="component" value="Chromosome"/>
</dbReference>
<evidence type="ECO:0000256" key="1">
    <source>
        <dbReference type="SAM" id="Phobius"/>
    </source>
</evidence>